<dbReference type="Gene3D" id="2.60.120.10">
    <property type="entry name" value="Jelly Rolls"/>
    <property type="match status" value="1"/>
</dbReference>
<protein>
    <submittedName>
        <fullName evidence="1">Uncharacterized protein conserved in bacteria</fullName>
    </submittedName>
</protein>
<accession>A0A1C6IWK5</accession>
<dbReference type="PANTHER" id="PTHR37943:SF1">
    <property type="entry name" value="PROTEIN VES"/>
    <property type="match status" value="1"/>
</dbReference>
<dbReference type="AlphaFoldDB" id="A0A1C6IWK5"/>
<organism evidence="1">
    <name type="scientific">uncultured Anaerotruncus sp</name>
    <dbReference type="NCBI Taxonomy" id="905011"/>
    <lineage>
        <taxon>Bacteria</taxon>
        <taxon>Bacillati</taxon>
        <taxon>Bacillota</taxon>
        <taxon>Clostridia</taxon>
        <taxon>Eubacteriales</taxon>
        <taxon>Oscillospiraceae</taxon>
        <taxon>Anaerotruncus</taxon>
        <taxon>environmental samples</taxon>
    </lineage>
</organism>
<dbReference type="InterPro" id="IPR014710">
    <property type="entry name" value="RmlC-like_jellyroll"/>
</dbReference>
<dbReference type="SUPFAM" id="SSF51182">
    <property type="entry name" value="RmlC-like cupins"/>
    <property type="match status" value="1"/>
</dbReference>
<gene>
    <name evidence="1" type="ORF">SAMEA3545359_01730</name>
</gene>
<proteinExistence type="predicted"/>
<name>A0A1C6IWK5_9FIRM</name>
<dbReference type="InterPro" id="IPR010282">
    <property type="entry name" value="Uncharacterised_HutD/Ves"/>
</dbReference>
<sequence>MIQLYRKEHFTAARWAGGTTTQLLILPPDGSYAERTFWVRLSTATVEQARSTFTPLPGIQRELMVLAGSVVLEHRGHHTAALRPYQSDRFDGGWETVSEGVATDLNLMCQNGATGSLTHLPLTAGSETELGAGEQLALYCAAGSCTAVCRGELIELRPGDLLYTDEACLLRAAADADLVAARFALPADAGQKRVHRGGDAHV</sequence>
<dbReference type="EMBL" id="FMHG01000001">
    <property type="protein sequence ID" value="SCJ74118.1"/>
    <property type="molecule type" value="Genomic_DNA"/>
</dbReference>
<dbReference type="Pfam" id="PF05962">
    <property type="entry name" value="HutD"/>
    <property type="match status" value="1"/>
</dbReference>
<dbReference type="PANTHER" id="PTHR37943">
    <property type="entry name" value="PROTEIN VES"/>
    <property type="match status" value="1"/>
</dbReference>
<reference evidence="1" key="1">
    <citation type="submission" date="2015-09" db="EMBL/GenBank/DDBJ databases">
        <authorList>
            <consortium name="Pathogen Informatics"/>
        </authorList>
    </citation>
    <scope>NUCLEOTIDE SEQUENCE</scope>
    <source>
        <strain evidence="1">2789STDY5834896</strain>
    </source>
</reference>
<evidence type="ECO:0000313" key="1">
    <source>
        <dbReference type="EMBL" id="SCJ74118.1"/>
    </source>
</evidence>
<dbReference type="InterPro" id="IPR011051">
    <property type="entry name" value="RmlC_Cupin_sf"/>
</dbReference>